<dbReference type="GO" id="GO:0050566">
    <property type="term" value="F:asparaginyl-tRNA synthase (glutamine-hydrolyzing) activity"/>
    <property type="evidence" value="ECO:0007669"/>
    <property type="project" value="RHEA"/>
</dbReference>
<keyword evidence="6 10" id="KW-0648">Protein biosynthesis</keyword>
<dbReference type="GO" id="GO:0006412">
    <property type="term" value="P:translation"/>
    <property type="evidence" value="ECO:0007669"/>
    <property type="project" value="UniProtKB-UniRule"/>
</dbReference>
<dbReference type="PANTHER" id="PTHR11659:SF0">
    <property type="entry name" value="GLUTAMYL-TRNA(GLN) AMIDOTRANSFERASE SUBUNIT B, MITOCHONDRIAL"/>
    <property type="match status" value="1"/>
</dbReference>
<comment type="function">
    <text evidence="7 10">Allows the formation of correctly charged Asn-tRNA(Asn) or Gln-tRNA(Gln) through the transamidation of misacylated Asp-tRNA(Asn) or Glu-tRNA(Gln) in organisms which lack either or both of asparaginyl-tRNA or glutaminyl-tRNA synthetases. The reaction takes place in the presence of glutamine and ATP through an activated phospho-Asp-tRNA(Asn) or phospho-Glu-tRNA(Gln).</text>
</comment>
<comment type="catalytic activity">
    <reaction evidence="8 10">
        <text>L-aspartyl-tRNA(Asn) + L-glutamine + ATP + H2O = L-asparaginyl-tRNA(Asn) + L-glutamate + ADP + phosphate + 2 H(+)</text>
        <dbReference type="Rhea" id="RHEA:14513"/>
        <dbReference type="Rhea" id="RHEA-COMP:9674"/>
        <dbReference type="Rhea" id="RHEA-COMP:9677"/>
        <dbReference type="ChEBI" id="CHEBI:15377"/>
        <dbReference type="ChEBI" id="CHEBI:15378"/>
        <dbReference type="ChEBI" id="CHEBI:29985"/>
        <dbReference type="ChEBI" id="CHEBI:30616"/>
        <dbReference type="ChEBI" id="CHEBI:43474"/>
        <dbReference type="ChEBI" id="CHEBI:58359"/>
        <dbReference type="ChEBI" id="CHEBI:78515"/>
        <dbReference type="ChEBI" id="CHEBI:78516"/>
        <dbReference type="ChEBI" id="CHEBI:456216"/>
    </reaction>
</comment>
<gene>
    <name evidence="10" type="primary">gatB</name>
    <name evidence="12" type="ORF">Theos_1972</name>
</gene>
<dbReference type="GO" id="GO:0070681">
    <property type="term" value="P:glutaminyl-tRNAGln biosynthesis via transamidation"/>
    <property type="evidence" value="ECO:0007669"/>
    <property type="project" value="TreeGrafter"/>
</dbReference>
<dbReference type="PATRIC" id="fig|751945.3.peg.1924"/>
<keyword evidence="12" id="KW-0808">Transferase</keyword>
<dbReference type="Pfam" id="PF02934">
    <property type="entry name" value="GatB_N"/>
    <property type="match status" value="1"/>
</dbReference>
<evidence type="ECO:0000256" key="5">
    <source>
        <dbReference type="ARBA" id="ARBA00022840"/>
    </source>
</evidence>
<dbReference type="InterPro" id="IPR004413">
    <property type="entry name" value="GatB"/>
</dbReference>
<feature type="domain" description="Asn/Gln amidotransferase" evidence="11">
    <location>
        <begin position="326"/>
        <end position="473"/>
    </location>
</feature>
<dbReference type="HOGENOM" id="CLU_019240_1_1_0"/>
<comment type="subunit">
    <text evidence="2 10">Heterotrimer of A, B and C subunits.</text>
</comment>
<evidence type="ECO:0000256" key="7">
    <source>
        <dbReference type="ARBA" id="ARBA00024799"/>
    </source>
</evidence>
<protein>
    <recommendedName>
        <fullName evidence="10">Aspartyl/glutamyl-tRNA(Asn/Gln) amidotransferase subunit B</fullName>
        <shortName evidence="10">Asp/Glu-ADT subunit B</shortName>
        <ecNumber evidence="10">6.3.5.-</ecNumber>
    </recommendedName>
</protein>
<dbReference type="Proteomes" id="UP000000211">
    <property type="component" value="Chromosome"/>
</dbReference>
<dbReference type="InterPro" id="IPR017959">
    <property type="entry name" value="Asn/Gln-tRNA_amidoTrfase_suB/E"/>
</dbReference>
<evidence type="ECO:0000313" key="13">
    <source>
        <dbReference type="Proteomes" id="UP000000211"/>
    </source>
</evidence>
<evidence type="ECO:0000259" key="11">
    <source>
        <dbReference type="SMART" id="SM00845"/>
    </source>
</evidence>
<dbReference type="AlphaFoldDB" id="K7QWB2"/>
<dbReference type="PANTHER" id="PTHR11659">
    <property type="entry name" value="GLUTAMYL-TRNA GLN AMIDOTRANSFERASE SUBUNIT B MITOCHONDRIAL AND PROKARYOTIC PET112-RELATED"/>
    <property type="match status" value="1"/>
</dbReference>
<dbReference type="SUPFAM" id="SSF89095">
    <property type="entry name" value="GatB/YqeY motif"/>
    <property type="match status" value="1"/>
</dbReference>
<accession>K7QWB2</accession>
<dbReference type="EMBL" id="CP003249">
    <property type="protein sequence ID" value="AFV76976.1"/>
    <property type="molecule type" value="Genomic_DNA"/>
</dbReference>
<dbReference type="PROSITE" id="PS01234">
    <property type="entry name" value="GATB"/>
    <property type="match status" value="1"/>
</dbReference>
<dbReference type="OrthoDB" id="9804078at2"/>
<dbReference type="Pfam" id="PF02637">
    <property type="entry name" value="GatB_Yqey"/>
    <property type="match status" value="1"/>
</dbReference>
<dbReference type="Gene3D" id="1.10.10.410">
    <property type="match status" value="1"/>
</dbReference>
<organism evidence="12 13">
    <name type="scientific">Thermus oshimai JL-2</name>
    <dbReference type="NCBI Taxonomy" id="751945"/>
    <lineage>
        <taxon>Bacteria</taxon>
        <taxon>Thermotogati</taxon>
        <taxon>Deinococcota</taxon>
        <taxon>Deinococci</taxon>
        <taxon>Thermales</taxon>
        <taxon>Thermaceae</taxon>
        <taxon>Thermus</taxon>
    </lineage>
</organism>
<dbReference type="NCBIfam" id="TIGR00133">
    <property type="entry name" value="gatB"/>
    <property type="match status" value="1"/>
</dbReference>
<dbReference type="InterPro" id="IPR017958">
    <property type="entry name" value="Gln-tRNA_amidoTrfase_suB_CS"/>
</dbReference>
<evidence type="ECO:0000256" key="2">
    <source>
        <dbReference type="ARBA" id="ARBA00011123"/>
    </source>
</evidence>
<dbReference type="STRING" id="751945.Theos_1972"/>
<dbReference type="NCBIfam" id="NF004014">
    <property type="entry name" value="PRK05477.1-4"/>
    <property type="match status" value="1"/>
</dbReference>
<dbReference type="InterPro" id="IPR006075">
    <property type="entry name" value="Asn/Gln-tRNA_Trfase_suB/E_cat"/>
</dbReference>
<evidence type="ECO:0000256" key="9">
    <source>
        <dbReference type="ARBA" id="ARBA00047913"/>
    </source>
</evidence>
<name>K7QWB2_THEOS</name>
<keyword evidence="13" id="KW-1185">Reference proteome</keyword>
<sequence length="476" mass="52278">MLGQATGPFEAVIGLEVHLQLKTRTKIFCGCPADPFGAPPNSQVCPVCLGLPGALPVVNEEALDLGLMLALALGAQIPDRLLFHRKNYFYPDLPKNYQISQYTLPLGQGGALPLGGRRVRIKRLHLEEDAGKSLHLEDRTLLDLNRAGSPLIELVTEPDLKSPEEARLFLQRIQALAQTLGVSEASPEEGKMRADVNVSLRRSGEALGTKVEIKNLNSFKSVQRALEYEIRRQTEILRRGERVKQATMGFEEGSGKTYPMRTKEEEADYRYFPEPDLPPVPIREERLLAVKARMPELPWAKEARYLALGLKAQDAEALAYAPAFSRFLDRALALGLVSPTTLANWLLADVAGLLNERGLALEETRLTPENLSRLLALFERGEITSRVAKALLPEVLEGADPEALVRARGLGVVADEEALKGLVEEALSALPEAAKSVQEGKLKAMDALLGYVMRKTRGQAQPEVVRRLLKEALGVG</sequence>
<evidence type="ECO:0000256" key="1">
    <source>
        <dbReference type="ARBA" id="ARBA00005306"/>
    </source>
</evidence>
<dbReference type="HAMAP" id="MF_00121">
    <property type="entry name" value="GatB"/>
    <property type="match status" value="1"/>
</dbReference>
<dbReference type="InterPro" id="IPR023168">
    <property type="entry name" value="GatB_Yqey_C_2"/>
</dbReference>
<comment type="catalytic activity">
    <reaction evidence="9 10">
        <text>L-glutamyl-tRNA(Gln) + L-glutamine + ATP + H2O = L-glutaminyl-tRNA(Gln) + L-glutamate + ADP + phosphate + H(+)</text>
        <dbReference type="Rhea" id="RHEA:17521"/>
        <dbReference type="Rhea" id="RHEA-COMP:9681"/>
        <dbReference type="Rhea" id="RHEA-COMP:9684"/>
        <dbReference type="ChEBI" id="CHEBI:15377"/>
        <dbReference type="ChEBI" id="CHEBI:15378"/>
        <dbReference type="ChEBI" id="CHEBI:29985"/>
        <dbReference type="ChEBI" id="CHEBI:30616"/>
        <dbReference type="ChEBI" id="CHEBI:43474"/>
        <dbReference type="ChEBI" id="CHEBI:58359"/>
        <dbReference type="ChEBI" id="CHEBI:78520"/>
        <dbReference type="ChEBI" id="CHEBI:78521"/>
        <dbReference type="ChEBI" id="CHEBI:456216"/>
    </reaction>
</comment>
<comment type="similarity">
    <text evidence="1 10">Belongs to the GatB/GatE family. GatB subfamily.</text>
</comment>
<evidence type="ECO:0000256" key="10">
    <source>
        <dbReference type="HAMAP-Rule" id="MF_00121"/>
    </source>
</evidence>
<dbReference type="InterPro" id="IPR014746">
    <property type="entry name" value="Gln_synth/guanido_kin_cat_dom"/>
</dbReference>
<dbReference type="RefSeq" id="WP_016330154.1">
    <property type="nucleotide sequence ID" value="NC_019386.1"/>
</dbReference>
<proteinExistence type="inferred from homology"/>
<keyword evidence="3 10" id="KW-0436">Ligase</keyword>
<dbReference type="NCBIfam" id="NF004012">
    <property type="entry name" value="PRK05477.1-2"/>
    <property type="match status" value="1"/>
</dbReference>
<dbReference type="SMART" id="SM00845">
    <property type="entry name" value="GatB_Yqey"/>
    <property type="match status" value="1"/>
</dbReference>
<dbReference type="EC" id="6.3.5.-" evidence="10"/>
<dbReference type="GO" id="GO:0016740">
    <property type="term" value="F:transferase activity"/>
    <property type="evidence" value="ECO:0007669"/>
    <property type="project" value="UniProtKB-KW"/>
</dbReference>
<dbReference type="InterPro" id="IPR018027">
    <property type="entry name" value="Asn/Gln_amidotransferase"/>
</dbReference>
<dbReference type="SUPFAM" id="SSF55931">
    <property type="entry name" value="Glutamine synthetase/guanido kinase"/>
    <property type="match status" value="1"/>
</dbReference>
<dbReference type="InterPro" id="IPR003789">
    <property type="entry name" value="Asn/Gln_tRNA_amidoTrase-B-like"/>
</dbReference>
<evidence type="ECO:0000256" key="3">
    <source>
        <dbReference type="ARBA" id="ARBA00022598"/>
    </source>
</evidence>
<reference evidence="12 13" key="1">
    <citation type="journal article" date="2013" name="Genome Announc.">
        <title>Whole Genome Sequencing of Thermus oshimai JL-2 and Thermus thermophilus JL-18, Incomplete Denitrifiers from the United States Great Basin.</title>
        <authorList>
            <person name="Murugapiran S.K."/>
            <person name="Huntemann M."/>
            <person name="Wei C.L."/>
            <person name="Han J."/>
            <person name="Detter J.C."/>
            <person name="Han C.S."/>
            <person name="Erkkila T.H."/>
            <person name="Teshima H."/>
            <person name="Chen A."/>
            <person name="Kyrpides N."/>
            <person name="Mavrommatis K."/>
            <person name="Markowitz V."/>
            <person name="Szeto E."/>
            <person name="Ivanova N."/>
            <person name="Pagani I."/>
            <person name="Lam J."/>
            <person name="McDonald A.I."/>
            <person name="Dodsworth J.A."/>
            <person name="Pati A."/>
            <person name="Goodwin L."/>
            <person name="Peters L."/>
            <person name="Pitluck S."/>
            <person name="Woyke T."/>
            <person name="Hedlund B.P."/>
        </authorList>
    </citation>
    <scope>NUCLEOTIDE SEQUENCE</scope>
    <source>
        <strain evidence="12 13">JL-2</strain>
    </source>
</reference>
<dbReference type="KEGG" id="tos:Theos_1972"/>
<dbReference type="GO" id="GO:0050567">
    <property type="term" value="F:glutaminyl-tRNA synthase (glutamine-hydrolyzing) activity"/>
    <property type="evidence" value="ECO:0007669"/>
    <property type="project" value="UniProtKB-UniRule"/>
</dbReference>
<evidence type="ECO:0000256" key="6">
    <source>
        <dbReference type="ARBA" id="ARBA00022917"/>
    </source>
</evidence>
<dbReference type="eggNOG" id="COG0064">
    <property type="taxonomic scope" value="Bacteria"/>
</dbReference>
<keyword evidence="4 10" id="KW-0547">Nucleotide-binding</keyword>
<dbReference type="GO" id="GO:0005524">
    <property type="term" value="F:ATP binding"/>
    <property type="evidence" value="ECO:0007669"/>
    <property type="project" value="UniProtKB-KW"/>
</dbReference>
<evidence type="ECO:0000256" key="4">
    <source>
        <dbReference type="ARBA" id="ARBA00022741"/>
    </source>
</evidence>
<keyword evidence="5 10" id="KW-0067">ATP-binding</keyword>
<evidence type="ECO:0000256" key="8">
    <source>
        <dbReference type="ARBA" id="ARBA00047380"/>
    </source>
</evidence>
<evidence type="ECO:0000313" key="12">
    <source>
        <dbReference type="EMBL" id="AFV76976.1"/>
    </source>
</evidence>